<keyword evidence="4" id="KW-0663">Pyridoxal phosphate</keyword>
<dbReference type="STRING" id="1136497.SAMN04489752_0411"/>
<dbReference type="RefSeq" id="WP_231939533.1">
    <property type="nucleotide sequence ID" value="NZ_LT629766.1"/>
</dbReference>
<dbReference type="InterPro" id="IPR052357">
    <property type="entry name" value="Orn_Lys_Arg_decarboxylase-I"/>
</dbReference>
<dbReference type="SUPFAM" id="SSF55904">
    <property type="entry name" value="Ornithine decarboxylase C-terminal domain"/>
    <property type="match status" value="1"/>
</dbReference>
<dbReference type="Pfam" id="PF03711">
    <property type="entry name" value="OKR_DC_1_C"/>
    <property type="match status" value="1"/>
</dbReference>
<dbReference type="Gene3D" id="3.40.640.10">
    <property type="entry name" value="Type I PLP-dependent aspartate aminotransferase-like (Major domain)"/>
    <property type="match status" value="1"/>
</dbReference>
<dbReference type="GO" id="GO:0016831">
    <property type="term" value="F:carboxy-lyase activity"/>
    <property type="evidence" value="ECO:0007669"/>
    <property type="project" value="UniProtKB-KW"/>
</dbReference>
<reference evidence="10" key="1">
    <citation type="submission" date="2016-10" db="EMBL/GenBank/DDBJ databases">
        <authorList>
            <person name="Varghese N."/>
            <person name="Submissions S."/>
        </authorList>
    </citation>
    <scope>NUCLEOTIDE SEQUENCE [LARGE SCALE GENOMIC DNA]</scope>
    <source>
        <strain evidence="10">DSM 23676</strain>
    </source>
</reference>
<feature type="domain" description="Orn/Lys/Arg decarboxylase C-terminal" evidence="8">
    <location>
        <begin position="456"/>
        <end position="504"/>
    </location>
</feature>
<evidence type="ECO:0000256" key="3">
    <source>
        <dbReference type="ARBA" id="ARBA00022793"/>
    </source>
</evidence>
<dbReference type="PANTHER" id="PTHR43277:SF4">
    <property type="entry name" value="ARGININE DECARBOXYLASE"/>
    <property type="match status" value="1"/>
</dbReference>
<evidence type="ECO:0000256" key="6">
    <source>
        <dbReference type="SAM" id="MobiDB-lite"/>
    </source>
</evidence>
<accession>A0A1H1MDA3</accession>
<evidence type="ECO:0000256" key="2">
    <source>
        <dbReference type="ARBA" id="ARBA00010671"/>
    </source>
</evidence>
<dbReference type="Gene3D" id="3.90.105.10">
    <property type="entry name" value="Molybdopterin biosynthesis moea protein, domain 2"/>
    <property type="match status" value="1"/>
</dbReference>
<dbReference type="InterPro" id="IPR015424">
    <property type="entry name" value="PyrdxlP-dep_Trfase"/>
</dbReference>
<comment type="cofactor">
    <cofactor evidence="1">
        <name>pyridoxal 5'-phosphate</name>
        <dbReference type="ChEBI" id="CHEBI:597326"/>
    </cofactor>
</comment>
<name>A0A1H1MDA3_9MICO</name>
<dbReference type="InterPro" id="IPR036633">
    <property type="entry name" value="Prn/Lys/Arg_de-COase_C_sf"/>
</dbReference>
<evidence type="ECO:0000259" key="8">
    <source>
        <dbReference type="Pfam" id="PF03711"/>
    </source>
</evidence>
<comment type="similarity">
    <text evidence="2">Belongs to the Orn/Lys/Arg decarboxylase class-I family.</text>
</comment>
<sequence length="525" mass="56185">MRAHDDMVTGPNNSAAASASTPTETVPLTAATLADDPRHHAAPYADALRRLADEDWLRLHVPAHQGSCEHAPGLGNVVGEEALGIDFPMLFSGVDQENWRMIDHTRIRPIDQAQALAAEAWGASRTWFTTNGASGGNHIATTVVRGLGREFVCQRSVHSSVIDGITHADLRPHFLHPRVDAGLGSSHGVTPAQVEHALSEHPSSSAVYLVSPSYFGAVADISAIAEVAHRHDVPLIVDEAWGSHLGLHPDLPVNAVRCGADLVISSTHKGAGSLTQSAMVQLGHGRLAERLEPLVDRVVRSYQSTSCSSLLLASLDEARRHLVTHPDAISEAIATAEDIRGRVRADVRFRDATPDILAGRDAVAADPLKIVIDTRGAGITGSDAQYMLIRDHRIYCELATPSALLLLVGATSPVDVERFWSALQALPRSESEPERPIVLPGRCVKRREIGEAFFAASEVVPAAEAVGRVSADALAAYPPGIPNVLPGEELSEETVTFLRMTAEAPSGYVRGAQDSRMETYRVVSE</sequence>
<keyword evidence="10" id="KW-1185">Reference proteome</keyword>
<evidence type="ECO:0000256" key="1">
    <source>
        <dbReference type="ARBA" id="ARBA00001933"/>
    </source>
</evidence>
<organism evidence="9 10">
    <name type="scientific">Brevibacterium siliguriense</name>
    <dbReference type="NCBI Taxonomy" id="1136497"/>
    <lineage>
        <taxon>Bacteria</taxon>
        <taxon>Bacillati</taxon>
        <taxon>Actinomycetota</taxon>
        <taxon>Actinomycetes</taxon>
        <taxon>Micrococcales</taxon>
        <taxon>Brevibacteriaceae</taxon>
        <taxon>Brevibacterium</taxon>
    </lineage>
</organism>
<dbReference type="InterPro" id="IPR008286">
    <property type="entry name" value="Prn/Lys/Arg_de-COase_C"/>
</dbReference>
<gene>
    <name evidence="9" type="ORF">SAMN04489752_0411</name>
</gene>
<keyword evidence="5" id="KW-0456">Lyase</keyword>
<dbReference type="Proteomes" id="UP000199597">
    <property type="component" value="Chromosome I"/>
</dbReference>
<dbReference type="SUPFAM" id="SSF53383">
    <property type="entry name" value="PLP-dependent transferases"/>
    <property type="match status" value="1"/>
</dbReference>
<dbReference type="EMBL" id="LT629766">
    <property type="protein sequence ID" value="SDR84630.1"/>
    <property type="molecule type" value="Genomic_DNA"/>
</dbReference>
<keyword evidence="3" id="KW-0210">Decarboxylase</keyword>
<feature type="domain" description="Orn/Lys/Arg decarboxylases family 1 pyridoxal-P attachment site" evidence="7">
    <location>
        <begin position="43"/>
        <end position="358"/>
    </location>
</feature>
<dbReference type="InterPro" id="IPR015421">
    <property type="entry name" value="PyrdxlP-dep_Trfase_major"/>
</dbReference>
<feature type="region of interest" description="Disordered" evidence="6">
    <location>
        <begin position="1"/>
        <end position="24"/>
    </location>
</feature>
<evidence type="ECO:0000313" key="10">
    <source>
        <dbReference type="Proteomes" id="UP000199597"/>
    </source>
</evidence>
<protein>
    <submittedName>
        <fullName evidence="9">Arginine decarboxylase</fullName>
    </submittedName>
</protein>
<dbReference type="AlphaFoldDB" id="A0A1H1MDA3"/>
<dbReference type="Pfam" id="PF01276">
    <property type="entry name" value="OKR_DC_1"/>
    <property type="match status" value="1"/>
</dbReference>
<proteinExistence type="inferred from homology"/>
<evidence type="ECO:0000256" key="4">
    <source>
        <dbReference type="ARBA" id="ARBA00022898"/>
    </source>
</evidence>
<evidence type="ECO:0000259" key="7">
    <source>
        <dbReference type="Pfam" id="PF01276"/>
    </source>
</evidence>
<evidence type="ECO:0000256" key="5">
    <source>
        <dbReference type="ARBA" id="ARBA00023239"/>
    </source>
</evidence>
<evidence type="ECO:0000313" key="9">
    <source>
        <dbReference type="EMBL" id="SDR84630.1"/>
    </source>
</evidence>
<dbReference type="InterPro" id="IPR000310">
    <property type="entry name" value="Orn/Lys/Arg_deCO2ase_major_dom"/>
</dbReference>
<dbReference type="PANTHER" id="PTHR43277">
    <property type="entry name" value="ARGININE DECARBOXYLASE"/>
    <property type="match status" value="1"/>
</dbReference>